<dbReference type="Proteomes" id="UP001244207">
    <property type="component" value="Unassembled WGS sequence"/>
</dbReference>
<accession>A0AAD8XMB7</accession>
<proteinExistence type="predicted"/>
<reference evidence="1" key="1">
    <citation type="submission" date="2021-12" db="EMBL/GenBank/DDBJ databases">
        <title>Comparative genomics, transcriptomics and evolutionary studies reveal genomic signatures of adaptation to plant cell wall in hemibiotrophic fungi.</title>
        <authorList>
            <consortium name="DOE Joint Genome Institute"/>
            <person name="Baroncelli R."/>
            <person name="Diaz J.F."/>
            <person name="Benocci T."/>
            <person name="Peng M."/>
            <person name="Battaglia E."/>
            <person name="Haridas S."/>
            <person name="Andreopoulos W."/>
            <person name="Labutti K."/>
            <person name="Pangilinan J."/>
            <person name="Floch G.L."/>
            <person name="Makela M.R."/>
            <person name="Henrissat B."/>
            <person name="Grigoriev I.V."/>
            <person name="Crouch J.A."/>
            <person name="De Vries R.P."/>
            <person name="Sukno S.A."/>
            <person name="Thon M.R."/>
        </authorList>
    </citation>
    <scope>NUCLEOTIDE SEQUENCE</scope>
    <source>
        <strain evidence="1">CBS 112980</strain>
    </source>
</reference>
<dbReference type="RefSeq" id="XP_060370140.1">
    <property type="nucleotide sequence ID" value="XM_060503922.1"/>
</dbReference>
<comment type="caution">
    <text evidence="1">The sequence shown here is derived from an EMBL/GenBank/DDBJ whole genome shotgun (WGS) entry which is preliminary data.</text>
</comment>
<organism evidence="1 2">
    <name type="scientific">Glomerella acutata</name>
    <name type="common">Colletotrichum acutatum</name>
    <dbReference type="NCBI Taxonomy" id="27357"/>
    <lineage>
        <taxon>Eukaryota</taxon>
        <taxon>Fungi</taxon>
        <taxon>Dikarya</taxon>
        <taxon>Ascomycota</taxon>
        <taxon>Pezizomycotina</taxon>
        <taxon>Sordariomycetes</taxon>
        <taxon>Hypocreomycetidae</taxon>
        <taxon>Glomerellales</taxon>
        <taxon>Glomerellaceae</taxon>
        <taxon>Colletotrichum</taxon>
        <taxon>Colletotrichum acutatum species complex</taxon>
    </lineage>
</organism>
<protein>
    <submittedName>
        <fullName evidence="1">Uncharacterized protein</fullName>
    </submittedName>
</protein>
<dbReference type="EMBL" id="JAHMHS010000008">
    <property type="protein sequence ID" value="KAK1730085.1"/>
    <property type="molecule type" value="Genomic_DNA"/>
</dbReference>
<dbReference type="AlphaFoldDB" id="A0AAD8XMB7"/>
<gene>
    <name evidence="1" type="ORF">BDZ83DRAFT_567105</name>
</gene>
<dbReference type="GeneID" id="85387821"/>
<sequence length="231" mass="25723">MARFLPKYGNGSILVMTRNKEAGSRLVPGQPLLEVGPMSDGESVQMIREITGDSSLSMDAFTVLSNRLENLPLAIAQAAAFMHENCMSLDKYLDILNKSNSVEVQLLGGNFEAVGRDADVPHAVTATWVVSFEHIKEKNPLAADILSMMAFFDRQAIQRQFITIYMYLERDGAYSILLEQALGILKAFSFIKENKDGTLCMHRLVQLATADWLKRKGSARRFFGRALETLA</sequence>
<name>A0AAD8XMB7_GLOAC</name>
<evidence type="ECO:0000313" key="2">
    <source>
        <dbReference type="Proteomes" id="UP001244207"/>
    </source>
</evidence>
<feature type="non-terminal residue" evidence="1">
    <location>
        <position position="1"/>
    </location>
</feature>
<dbReference type="PANTHER" id="PTHR35205:SF1">
    <property type="entry name" value="ZU5 DOMAIN-CONTAINING PROTEIN"/>
    <property type="match status" value="1"/>
</dbReference>
<dbReference type="PANTHER" id="PTHR35205">
    <property type="entry name" value="NB-ARC AND TPR DOMAIN PROTEIN"/>
    <property type="match status" value="1"/>
</dbReference>
<keyword evidence="2" id="KW-1185">Reference proteome</keyword>
<evidence type="ECO:0000313" key="1">
    <source>
        <dbReference type="EMBL" id="KAK1730085.1"/>
    </source>
</evidence>